<keyword evidence="2" id="KW-1185">Reference proteome</keyword>
<name>A0A5A7RA38_STRAF</name>
<comment type="caution">
    <text evidence="1">The sequence shown here is derived from an EMBL/GenBank/DDBJ whole genome shotgun (WGS) entry which is preliminary data.</text>
</comment>
<keyword evidence="1" id="KW-0378">Hydrolase</keyword>
<dbReference type="EMBL" id="BKCP01010515">
    <property type="protein sequence ID" value="GER53214.1"/>
    <property type="molecule type" value="Genomic_DNA"/>
</dbReference>
<evidence type="ECO:0000313" key="2">
    <source>
        <dbReference type="Proteomes" id="UP000325081"/>
    </source>
</evidence>
<dbReference type="GO" id="GO:0008233">
    <property type="term" value="F:peptidase activity"/>
    <property type="evidence" value="ECO:0007669"/>
    <property type="project" value="UniProtKB-KW"/>
</dbReference>
<evidence type="ECO:0000313" key="1">
    <source>
        <dbReference type="EMBL" id="GER53214.1"/>
    </source>
</evidence>
<gene>
    <name evidence="1" type="ORF">STAS_30722</name>
</gene>
<reference evidence="2" key="1">
    <citation type="journal article" date="2019" name="Curr. Biol.">
        <title>Genome Sequence of Striga asiatica Provides Insight into the Evolution of Plant Parasitism.</title>
        <authorList>
            <person name="Yoshida S."/>
            <person name="Kim S."/>
            <person name="Wafula E.K."/>
            <person name="Tanskanen J."/>
            <person name="Kim Y.M."/>
            <person name="Honaas L."/>
            <person name="Yang Z."/>
            <person name="Spallek T."/>
            <person name="Conn C.E."/>
            <person name="Ichihashi Y."/>
            <person name="Cheong K."/>
            <person name="Cui S."/>
            <person name="Der J.P."/>
            <person name="Gundlach H."/>
            <person name="Jiao Y."/>
            <person name="Hori C."/>
            <person name="Ishida J.K."/>
            <person name="Kasahara H."/>
            <person name="Kiba T."/>
            <person name="Kim M.S."/>
            <person name="Koo N."/>
            <person name="Laohavisit A."/>
            <person name="Lee Y.H."/>
            <person name="Lumba S."/>
            <person name="McCourt P."/>
            <person name="Mortimer J.C."/>
            <person name="Mutuku J.M."/>
            <person name="Nomura T."/>
            <person name="Sasaki-Sekimoto Y."/>
            <person name="Seto Y."/>
            <person name="Wang Y."/>
            <person name="Wakatake T."/>
            <person name="Sakakibara H."/>
            <person name="Demura T."/>
            <person name="Yamaguchi S."/>
            <person name="Yoneyama K."/>
            <person name="Manabe R.I."/>
            <person name="Nelson D.C."/>
            <person name="Schulman A.H."/>
            <person name="Timko M.P."/>
            <person name="dePamphilis C.W."/>
            <person name="Choi D."/>
            <person name="Shirasu K."/>
        </authorList>
    </citation>
    <scope>NUCLEOTIDE SEQUENCE [LARGE SCALE GENOMIC DNA]</scope>
    <source>
        <strain evidence="2">cv. UVA1</strain>
    </source>
</reference>
<sequence>MAPSDDFTRPVEIIDRVAFVRNNPSKPVKFEKSVSEIGDSLCSNSSPSVLALFLSSQRCKFASRYQTLRAFLTLNESLCVFPSNNSPRKGVISKSYDGRSNEPIPVMGLHMRGFTPPAHDNLAKRAIPRGSGEVICGKVLVRIVSEPELVVFVERDVHFQHGAVSVGRNIEFLRLNVGRVLDLEPEPVVQG</sequence>
<dbReference type="Proteomes" id="UP000325081">
    <property type="component" value="Unassembled WGS sequence"/>
</dbReference>
<dbReference type="GO" id="GO:0006508">
    <property type="term" value="P:proteolysis"/>
    <property type="evidence" value="ECO:0007669"/>
    <property type="project" value="UniProtKB-KW"/>
</dbReference>
<protein>
    <submittedName>
        <fullName evidence="1">CLP protease regulatory subunit X</fullName>
    </submittedName>
</protein>
<keyword evidence="1" id="KW-0645">Protease</keyword>
<organism evidence="1 2">
    <name type="scientific">Striga asiatica</name>
    <name type="common">Asiatic witchweed</name>
    <name type="synonym">Buchnera asiatica</name>
    <dbReference type="NCBI Taxonomy" id="4170"/>
    <lineage>
        <taxon>Eukaryota</taxon>
        <taxon>Viridiplantae</taxon>
        <taxon>Streptophyta</taxon>
        <taxon>Embryophyta</taxon>
        <taxon>Tracheophyta</taxon>
        <taxon>Spermatophyta</taxon>
        <taxon>Magnoliopsida</taxon>
        <taxon>eudicotyledons</taxon>
        <taxon>Gunneridae</taxon>
        <taxon>Pentapetalae</taxon>
        <taxon>asterids</taxon>
        <taxon>lamiids</taxon>
        <taxon>Lamiales</taxon>
        <taxon>Orobanchaceae</taxon>
        <taxon>Buchnereae</taxon>
        <taxon>Striga</taxon>
    </lineage>
</organism>
<proteinExistence type="predicted"/>
<dbReference type="AlphaFoldDB" id="A0A5A7RA38"/>
<accession>A0A5A7RA38</accession>